<evidence type="ECO:0000313" key="2">
    <source>
        <dbReference type="EMBL" id="KAF6277338.1"/>
    </source>
</evidence>
<keyword evidence="3" id="KW-1185">Reference proteome</keyword>
<comment type="caution">
    <text evidence="2">The sequence shown here is derived from an EMBL/GenBank/DDBJ whole genome shotgun (WGS) entry which is preliminary data.</text>
</comment>
<feature type="compositionally biased region" description="Polar residues" evidence="1">
    <location>
        <begin position="159"/>
        <end position="176"/>
    </location>
</feature>
<name>A0A7J7RMG2_MYOMY</name>
<feature type="region of interest" description="Disordered" evidence="1">
    <location>
        <begin position="1"/>
        <end position="92"/>
    </location>
</feature>
<dbReference type="Proteomes" id="UP000527355">
    <property type="component" value="Unassembled WGS sequence"/>
</dbReference>
<evidence type="ECO:0000256" key="1">
    <source>
        <dbReference type="SAM" id="MobiDB-lite"/>
    </source>
</evidence>
<protein>
    <submittedName>
        <fullName evidence="2">Uncharacterized protein</fullName>
    </submittedName>
</protein>
<proteinExistence type="predicted"/>
<accession>A0A7J7RMG2</accession>
<feature type="region of interest" description="Disordered" evidence="1">
    <location>
        <begin position="112"/>
        <end position="185"/>
    </location>
</feature>
<feature type="compositionally biased region" description="Low complexity" evidence="1">
    <location>
        <begin position="68"/>
        <end position="80"/>
    </location>
</feature>
<organism evidence="2 3">
    <name type="scientific">Myotis myotis</name>
    <name type="common">Greater mouse-eared bat</name>
    <name type="synonym">Vespertilio myotis</name>
    <dbReference type="NCBI Taxonomy" id="51298"/>
    <lineage>
        <taxon>Eukaryota</taxon>
        <taxon>Metazoa</taxon>
        <taxon>Chordata</taxon>
        <taxon>Craniata</taxon>
        <taxon>Vertebrata</taxon>
        <taxon>Euteleostomi</taxon>
        <taxon>Mammalia</taxon>
        <taxon>Eutheria</taxon>
        <taxon>Laurasiatheria</taxon>
        <taxon>Chiroptera</taxon>
        <taxon>Yangochiroptera</taxon>
        <taxon>Vespertilionidae</taxon>
        <taxon>Myotis</taxon>
    </lineage>
</organism>
<dbReference type="EMBL" id="JABWUV010000024">
    <property type="protein sequence ID" value="KAF6277338.1"/>
    <property type="molecule type" value="Genomic_DNA"/>
</dbReference>
<reference evidence="2 3" key="1">
    <citation type="journal article" date="2020" name="Nature">
        <title>Six reference-quality genomes reveal evolution of bat adaptations.</title>
        <authorList>
            <person name="Jebb D."/>
            <person name="Huang Z."/>
            <person name="Pippel M."/>
            <person name="Hughes G.M."/>
            <person name="Lavrichenko K."/>
            <person name="Devanna P."/>
            <person name="Winkler S."/>
            <person name="Jermiin L.S."/>
            <person name="Skirmuntt E.C."/>
            <person name="Katzourakis A."/>
            <person name="Burkitt-Gray L."/>
            <person name="Ray D.A."/>
            <person name="Sullivan K.A.M."/>
            <person name="Roscito J.G."/>
            <person name="Kirilenko B.M."/>
            <person name="Davalos L.M."/>
            <person name="Corthals A.P."/>
            <person name="Power M.L."/>
            <person name="Jones G."/>
            <person name="Ransome R.D."/>
            <person name="Dechmann D.K.N."/>
            <person name="Locatelli A.G."/>
            <person name="Puechmaille S.J."/>
            <person name="Fedrigo O."/>
            <person name="Jarvis E.D."/>
            <person name="Hiller M."/>
            <person name="Vernes S.C."/>
            <person name="Myers E.W."/>
            <person name="Teeling E.C."/>
        </authorList>
    </citation>
    <scope>NUCLEOTIDE SEQUENCE [LARGE SCALE GENOMIC DNA]</scope>
    <source>
        <strain evidence="2">MMyoMyo1</strain>
        <tissue evidence="2">Flight muscle</tissue>
    </source>
</reference>
<dbReference type="VEuPathDB" id="HostDB:GeneID_118679323"/>
<sequence length="185" mass="20194">MTMDAPEPYHLANNPMNDMQVVPTSSQTLTQSSSGDQAKRVGRNQSLPEDDTSQPKSLQLLKPSILNSLVPPSVSESSPSRTPTCKNSPVMAPCNSAKIQLTSSQTNLASNLNPRASKLRPPSGSFKQKQIINPRPEPQNFQAKTSIPRPLTKRKEIMQNPNGNLNSGDGLSSNRYSRLPKPKIH</sequence>
<gene>
    <name evidence="2" type="ORF">mMyoMyo1_002374</name>
</gene>
<dbReference type="AlphaFoldDB" id="A0A7J7RMG2"/>
<evidence type="ECO:0000313" key="3">
    <source>
        <dbReference type="Proteomes" id="UP000527355"/>
    </source>
</evidence>
<feature type="compositionally biased region" description="Low complexity" evidence="1">
    <location>
        <begin position="24"/>
        <end position="34"/>
    </location>
</feature>